<name>A0ABY3CGD6_9GAMM</name>
<evidence type="ECO:0000313" key="2">
    <source>
        <dbReference type="EMBL" id="TRX02898.1"/>
    </source>
</evidence>
<keyword evidence="1" id="KW-0732">Signal</keyword>
<reference evidence="2 3" key="1">
    <citation type="journal article" date="2019" name="Antonie Van Leeuwenhoek">
        <title>Description of 'Ca. Methylobacter oryzae' KRF1, a novel species from the environmentally important Methylobacter clade 2.</title>
        <authorList>
            <person name="Khatri K."/>
            <person name="Mohite J.A."/>
            <person name="Pandit P.S."/>
            <person name="Bahulikar R."/>
            <person name="Rahalkar M.C."/>
        </authorList>
    </citation>
    <scope>NUCLEOTIDE SEQUENCE [LARGE SCALE GENOMIC DNA]</scope>
    <source>
        <strain evidence="2 3">KRF1</strain>
    </source>
</reference>
<accession>A0ABY3CGD6</accession>
<proteinExistence type="predicted"/>
<keyword evidence="3" id="KW-1185">Reference proteome</keyword>
<evidence type="ECO:0008006" key="4">
    <source>
        <dbReference type="Google" id="ProtNLM"/>
    </source>
</evidence>
<comment type="caution">
    <text evidence="2">The sequence shown here is derived from an EMBL/GenBank/DDBJ whole genome shotgun (WGS) entry which is preliminary data.</text>
</comment>
<feature type="chain" id="PRO_5046957559" description="Periplasmic heavy metal sensor" evidence="1">
    <location>
        <begin position="21"/>
        <end position="116"/>
    </location>
</feature>
<feature type="signal peptide" evidence="1">
    <location>
        <begin position="1"/>
        <end position="20"/>
    </location>
</feature>
<sequence length="116" mass="13572">MNKKIVAVALVFSLPFTVAAFPHGQCDADGHRANRIEHLTKNLDLTAEQRTRLEDIFKEQKDKSKIIHEQIHARMQEVLTPEQMAKLDEMKKQRHQKWRKKCEEALNNQKASKPMK</sequence>
<dbReference type="RefSeq" id="WP_127028602.1">
    <property type="nucleotide sequence ID" value="NZ_RYFG02000009.1"/>
</dbReference>
<dbReference type="EMBL" id="RYFG02000009">
    <property type="protein sequence ID" value="TRX02898.1"/>
    <property type="molecule type" value="Genomic_DNA"/>
</dbReference>
<dbReference type="Proteomes" id="UP000733744">
    <property type="component" value="Unassembled WGS sequence"/>
</dbReference>
<evidence type="ECO:0000313" key="3">
    <source>
        <dbReference type="Proteomes" id="UP000733744"/>
    </source>
</evidence>
<evidence type="ECO:0000256" key="1">
    <source>
        <dbReference type="SAM" id="SignalP"/>
    </source>
</evidence>
<organism evidence="2 3">
    <name type="scientific">Candidatus Methylobacter oryzae</name>
    <dbReference type="NCBI Taxonomy" id="2497749"/>
    <lineage>
        <taxon>Bacteria</taxon>
        <taxon>Pseudomonadati</taxon>
        <taxon>Pseudomonadota</taxon>
        <taxon>Gammaproteobacteria</taxon>
        <taxon>Methylococcales</taxon>
        <taxon>Methylococcaceae</taxon>
        <taxon>Methylobacter</taxon>
    </lineage>
</organism>
<dbReference type="Gene3D" id="1.20.120.1490">
    <property type="match status" value="1"/>
</dbReference>
<protein>
    <recommendedName>
        <fullName evidence="4">Periplasmic heavy metal sensor</fullName>
    </recommendedName>
</protein>
<gene>
    <name evidence="2" type="ORF">EKO24_001025</name>
</gene>